<dbReference type="Proteomes" id="UP000215224">
    <property type="component" value="Chromosome"/>
</dbReference>
<evidence type="ECO:0000313" key="2">
    <source>
        <dbReference type="EMBL" id="AST91517.1"/>
    </source>
</evidence>
<protein>
    <recommendedName>
        <fullName evidence="4">TIGR02206 family membrane protein</fullName>
    </recommendedName>
</protein>
<keyword evidence="1" id="KW-0472">Membrane</keyword>
<dbReference type="AlphaFoldDB" id="A0A223KQ68"/>
<evidence type="ECO:0000313" key="3">
    <source>
        <dbReference type="Proteomes" id="UP000215224"/>
    </source>
</evidence>
<accession>A0A223KQ68</accession>
<feature type="transmembrane region" description="Helical" evidence="1">
    <location>
        <begin position="80"/>
        <end position="97"/>
    </location>
</feature>
<reference evidence="2 3" key="1">
    <citation type="submission" date="2016-12" db="EMBL/GenBank/DDBJ databases">
        <title>The whole genome sequencing and assembly of Bacillus cohnii DSM 6307T strain.</title>
        <authorList>
            <person name="Lee Y.-J."/>
            <person name="Yi H."/>
            <person name="Bahn Y.-S."/>
            <person name="Kim J.F."/>
            <person name="Lee D.-W."/>
        </authorList>
    </citation>
    <scope>NUCLEOTIDE SEQUENCE [LARGE SCALE GENOMIC DNA]</scope>
    <source>
        <strain evidence="2 3">DSM 6307</strain>
    </source>
</reference>
<dbReference type="Pfam" id="PF14808">
    <property type="entry name" value="TMEM164"/>
    <property type="match status" value="1"/>
</dbReference>
<feature type="transmembrane region" description="Helical" evidence="1">
    <location>
        <begin position="133"/>
        <end position="152"/>
    </location>
</feature>
<dbReference type="NCBIfam" id="TIGR02206">
    <property type="entry name" value="intg_mem_TP0381"/>
    <property type="match status" value="1"/>
</dbReference>
<evidence type="ECO:0008006" key="4">
    <source>
        <dbReference type="Google" id="ProtNLM"/>
    </source>
</evidence>
<feature type="transmembrane region" description="Helical" evidence="1">
    <location>
        <begin position="164"/>
        <end position="189"/>
    </location>
</feature>
<proteinExistence type="predicted"/>
<keyword evidence="1" id="KW-1133">Transmembrane helix</keyword>
<dbReference type="STRING" id="1314751.GCA_001591425_02182"/>
<dbReference type="RefSeq" id="WP_066415828.1">
    <property type="nucleotide sequence ID" value="NZ_CP018866.1"/>
</dbReference>
<organism evidence="2 3">
    <name type="scientific">Sutcliffiella cohnii</name>
    <dbReference type="NCBI Taxonomy" id="33932"/>
    <lineage>
        <taxon>Bacteria</taxon>
        <taxon>Bacillati</taxon>
        <taxon>Bacillota</taxon>
        <taxon>Bacilli</taxon>
        <taxon>Bacillales</taxon>
        <taxon>Bacillaceae</taxon>
        <taxon>Sutcliffiella</taxon>
    </lineage>
</organism>
<feature type="transmembrane region" description="Helical" evidence="1">
    <location>
        <begin position="16"/>
        <end position="39"/>
    </location>
</feature>
<keyword evidence="3" id="KW-1185">Reference proteome</keyword>
<dbReference type="EMBL" id="CP018866">
    <property type="protein sequence ID" value="AST91517.1"/>
    <property type="molecule type" value="Genomic_DNA"/>
</dbReference>
<sequence>MLETFLDPYNVLKGSLIFSTTHIFVLIIILLAVVALYLFRNSPFITRYVRWFILFLLIISELSLNVWYLSMNVWNVKDTLPLQLCSISLYLCCWMMLTKQKIILEVVYFLGIGGAIQALLTPELFYGFPHFRFIQFFLAHSMIILAILYMIWVEKYRISFSSLWKAFISLQCIALIVYVINIVTGGNYMFLMGKPANPTLLDMLGPYPIYIIFLELVVFIIFLLLYLPFRMTKKYEEKRLSHF</sequence>
<name>A0A223KQ68_9BACI</name>
<evidence type="ECO:0000256" key="1">
    <source>
        <dbReference type="SAM" id="Phobius"/>
    </source>
</evidence>
<feature type="transmembrane region" description="Helical" evidence="1">
    <location>
        <begin position="209"/>
        <end position="229"/>
    </location>
</feature>
<dbReference type="KEGG" id="bcoh:BC6307_09595"/>
<feature type="transmembrane region" description="Helical" evidence="1">
    <location>
        <begin position="51"/>
        <end position="68"/>
    </location>
</feature>
<dbReference type="InterPro" id="IPR011737">
    <property type="entry name" value="CHP02206_TP0381"/>
</dbReference>
<feature type="transmembrane region" description="Helical" evidence="1">
    <location>
        <begin position="102"/>
        <end position="121"/>
    </location>
</feature>
<gene>
    <name evidence="2" type="ORF">BC6307_09595</name>
</gene>
<keyword evidence="1" id="KW-0812">Transmembrane</keyword>